<gene>
    <name evidence="4" type="ORF">HU760_008340</name>
</gene>
<dbReference type="Pfam" id="PF18883">
    <property type="entry name" value="AC_1"/>
    <property type="match status" value="1"/>
</dbReference>
<feature type="region of interest" description="Disordered" evidence="1">
    <location>
        <begin position="401"/>
        <end position="428"/>
    </location>
</feature>
<dbReference type="PANTHER" id="PTHR12338:SF5">
    <property type="entry name" value="ANTIGEN 43-RELATED"/>
    <property type="match status" value="1"/>
</dbReference>
<proteinExistence type="predicted"/>
<dbReference type="SUPFAM" id="SSF51126">
    <property type="entry name" value="Pectin lyase-like"/>
    <property type="match status" value="1"/>
</dbReference>
<evidence type="ECO:0000313" key="5">
    <source>
        <dbReference type="Proteomes" id="UP000609530"/>
    </source>
</evidence>
<name>A0ABS6Q8T5_9PSED</name>
<dbReference type="Proteomes" id="UP000609530">
    <property type="component" value="Unassembled WGS sequence"/>
</dbReference>
<evidence type="ECO:0000256" key="2">
    <source>
        <dbReference type="SAM" id="SignalP"/>
    </source>
</evidence>
<dbReference type="InterPro" id="IPR012332">
    <property type="entry name" value="Autotransporter_pectin_lyase_C"/>
</dbReference>
<dbReference type="InterPro" id="IPR005546">
    <property type="entry name" value="Autotransporte_beta"/>
</dbReference>
<keyword evidence="5" id="KW-1185">Reference proteome</keyword>
<dbReference type="InterPro" id="IPR006315">
    <property type="entry name" value="OM_autotransptr_brl_dom"/>
</dbReference>
<dbReference type="RefSeq" id="WP_186680097.1">
    <property type="nucleotide sequence ID" value="NZ_JABWRZ020000001.1"/>
</dbReference>
<accession>A0ABS6Q8T5</accession>
<dbReference type="PANTHER" id="PTHR12338">
    <property type="entry name" value="AUTOTRANSPORTER"/>
    <property type="match status" value="1"/>
</dbReference>
<dbReference type="InterPro" id="IPR050909">
    <property type="entry name" value="Bact_Autotransporter_VF"/>
</dbReference>
<feature type="signal peptide" evidence="2">
    <location>
        <begin position="1"/>
        <end position="30"/>
    </location>
</feature>
<dbReference type="InterPro" id="IPR011050">
    <property type="entry name" value="Pectin_lyase_fold/virulence"/>
</dbReference>
<evidence type="ECO:0000313" key="4">
    <source>
        <dbReference type="EMBL" id="MBV4490604.1"/>
    </source>
</evidence>
<dbReference type="PROSITE" id="PS51208">
    <property type="entry name" value="AUTOTRANSPORTER"/>
    <property type="match status" value="1"/>
</dbReference>
<protein>
    <submittedName>
        <fullName evidence="4">Autotransporter outer membrane beta-barrel domain-containing protein</fullName>
    </submittedName>
</protein>
<feature type="domain" description="Autotransporter" evidence="3">
    <location>
        <begin position="468"/>
        <end position="751"/>
    </location>
</feature>
<dbReference type="Gene3D" id="2.160.20.20">
    <property type="match status" value="1"/>
</dbReference>
<feature type="chain" id="PRO_5045757662" evidence="2">
    <location>
        <begin position="31"/>
        <end position="751"/>
    </location>
</feature>
<dbReference type="EMBL" id="JABWRZ020000001">
    <property type="protein sequence ID" value="MBV4490604.1"/>
    <property type="molecule type" value="Genomic_DNA"/>
</dbReference>
<dbReference type="InterPro" id="IPR043990">
    <property type="entry name" value="AC_1"/>
</dbReference>
<keyword evidence="2" id="KW-0732">Signal</keyword>
<organism evidence="4 5">
    <name type="scientific">Pseudomonas oryzicola</name>
    <dbReference type="NCBI Taxonomy" id="485876"/>
    <lineage>
        <taxon>Bacteria</taxon>
        <taxon>Pseudomonadati</taxon>
        <taxon>Pseudomonadota</taxon>
        <taxon>Gammaproteobacteria</taxon>
        <taxon>Pseudomonadales</taxon>
        <taxon>Pseudomonadaceae</taxon>
        <taxon>Pseudomonas</taxon>
    </lineage>
</organism>
<dbReference type="CDD" id="cd01344">
    <property type="entry name" value="PL2_Passenger_AT"/>
    <property type="match status" value="1"/>
</dbReference>
<dbReference type="InterPro" id="IPR036709">
    <property type="entry name" value="Autotransporte_beta_dom_sf"/>
</dbReference>
<dbReference type="SUPFAM" id="SSF103515">
    <property type="entry name" value="Autotransporter"/>
    <property type="match status" value="1"/>
</dbReference>
<dbReference type="Gene3D" id="2.40.128.130">
    <property type="entry name" value="Autotransporter beta-domain"/>
    <property type="match status" value="1"/>
</dbReference>
<evidence type="ECO:0000256" key="1">
    <source>
        <dbReference type="SAM" id="MobiDB-lite"/>
    </source>
</evidence>
<dbReference type="Pfam" id="PF03797">
    <property type="entry name" value="Autotransporter"/>
    <property type="match status" value="1"/>
</dbReference>
<dbReference type="NCBIfam" id="TIGR01414">
    <property type="entry name" value="autotrans_barl"/>
    <property type="match status" value="1"/>
</dbReference>
<feature type="compositionally biased region" description="Pro residues" evidence="1">
    <location>
        <begin position="412"/>
        <end position="426"/>
    </location>
</feature>
<sequence>MKRLSRLTTHSPSRYACLLLLSCSPLASHAAVLVGPGQSATVEAGTPAEFWEVRDGASLILKPGSEADGTGSGLSSAIALVNGSSLTAQGATIRADGRAILNNQSTLSLTGSRVTAKETGNTSAGAEFSSGVALLMLGGNATISGSVLDGERHAIAINSDISGSSADLTAVLDIAGSQLVSGNGSAIYMGNLYPGEDAPPIAHITLRDGTVVSAGNGNLLEVHDDAQASLTIEASDITGNITSEDTAHTEVNLLDRAVLRGSMQGVDNVAVADSAAWIINGDSSIGQLNNAGTVAFSDDAAGRTLTVEGNYAGNGGTLVFNSVLGGDDSLTDKLIVKGDTSGSTSVRVNNLGGSGAKTLNGIELITVGGNSAGEFQQSGRIVAGAYDYHLMRGEGANSGNWYLSNELSDPGNPDPDPDPGPGPGPAPTLVVRPEGGAYAANLYAMNTLFDASVSERSGETERADTVAANGRSTNLWMKNSGGHQRATDNSGQLNTHTNRYALLLGADLAGGITRDGGAWRAGAFAGYGYSHGTTTSQLTNHHAGSQVKGYTTGVYGTWYADGNSEQGLYTDAVLQYSWFDAQVTGEDVAKETYSASGVSTSLEAGYVFRNALDNGSAWYLQPKAKVFWSGVTPDDHREDNGTIVSSDGSDTLSVSVGARAFLKLNYSGDDTLADSFKPFVEANWIHNSRQAGVTLDGASVSQVGTRNIAEFKAGAEGRVNRDLTVTATLAQQVGTENFSDTAASLALRWSF</sequence>
<dbReference type="SMART" id="SM00869">
    <property type="entry name" value="Autotransporter"/>
    <property type="match status" value="1"/>
</dbReference>
<evidence type="ECO:0000259" key="3">
    <source>
        <dbReference type="PROSITE" id="PS51208"/>
    </source>
</evidence>
<reference evidence="4 5" key="1">
    <citation type="journal article" date="2020" name="Microorganisms">
        <title>Reliable Identification of Environmental Pseudomonas Isolates Using the rpoD Gene.</title>
        <authorList>
            <consortium name="The Broad Institute Genome Sequencing Platform"/>
            <person name="Girard L."/>
            <person name="Lood C."/>
            <person name="Rokni-Zadeh H."/>
            <person name="van Noort V."/>
            <person name="Lavigne R."/>
            <person name="De Mot R."/>
        </authorList>
    </citation>
    <scope>NUCLEOTIDE SEQUENCE [LARGE SCALE GENOMIC DNA]</scope>
    <source>
        <strain evidence="4 5">RD9SR1</strain>
    </source>
</reference>
<feature type="region of interest" description="Disordered" evidence="1">
    <location>
        <begin position="473"/>
        <end position="492"/>
    </location>
</feature>
<comment type="caution">
    <text evidence="4">The sequence shown here is derived from an EMBL/GenBank/DDBJ whole genome shotgun (WGS) entry which is preliminary data.</text>
</comment>